<evidence type="ECO:0000256" key="6">
    <source>
        <dbReference type="ARBA" id="ARBA00022786"/>
    </source>
</evidence>
<dbReference type="GO" id="GO:0016579">
    <property type="term" value="P:protein deubiquitination"/>
    <property type="evidence" value="ECO:0007669"/>
    <property type="project" value="InterPro"/>
</dbReference>
<feature type="region of interest" description="Disordered" evidence="9">
    <location>
        <begin position="64"/>
        <end position="100"/>
    </location>
</feature>
<feature type="compositionally biased region" description="Polar residues" evidence="9">
    <location>
        <begin position="926"/>
        <end position="935"/>
    </location>
</feature>
<keyword evidence="6" id="KW-0833">Ubl conjugation pathway</keyword>
<dbReference type="InterPro" id="IPR018200">
    <property type="entry name" value="USP_CS"/>
</dbReference>
<dbReference type="InterPro" id="IPR001394">
    <property type="entry name" value="Peptidase_C19_UCH"/>
</dbReference>
<keyword evidence="8" id="KW-0788">Thiol protease</keyword>
<evidence type="ECO:0000256" key="3">
    <source>
        <dbReference type="ARBA" id="ARBA00012759"/>
    </source>
</evidence>
<keyword evidence="12" id="KW-1185">Reference proteome</keyword>
<keyword evidence="4" id="KW-0597">Phosphoprotein</keyword>
<feature type="compositionally biased region" description="Low complexity" evidence="9">
    <location>
        <begin position="689"/>
        <end position="700"/>
    </location>
</feature>
<sequence>MPIVDKLKEALKPGRKDSADDAELGRLLAASAKKVLLQRIEFEPASKSFSYQLESLKSKYVLLNPKTEGASRPRSGEEPQAGRQGSQHAHESCGDGVPAPQKVLFPTERLSLKWERVYRVGAGLHNLGNTCFLNSTVQCLTYTPPLANYLLSKEHSRNCHQGSFCMLCVMQNHIVQAFANSGNAIKPVSFIRDLKKIARHFRFGNQEDAHEFLRYTIDAMQRACLNGCAKLDRQTQATTLVHQIFGGSLRSRVKCSVCKSVSDTYDPYLDVALEIRQAANIVRALELFVKPDVLSGENAYMCAKCKKKVPASKRFTIHRTSNVLTLSLKRFANFSGGKITKDIGYPEFLNIRPYMSQSSGEPVTYGLYAVLVHSGYSCHAGHYYCYVKASNGQWFQMNDSVVHSSNIKVVLNQQAYLLFYLRIPASKKSPEGRLPRAGPCAAGRAAAADLPTKRVGNGALCSPLTAQRPDPADLGMPVPRSGSVLGLKPQNGYGPPKPPLGSPSLRLSKTPPSMPSILDEPGKKVKKASPLLFMSPSRRAAQGPHGVSAESGGSGDSHRPGSWDGRAATPSTSPRLPARGTANGPAAGGVSPEPDRKGAGGPSPEPAASGDVTRTPPTPKSKAAPLGEPQGANPSALPDGEDAKAAKPKAPVLSSTATETANIMSPPPAKKLALSAKKASTLRRAAGNDLRPPLSPLSDLTYPRKTTHPVAASAWPVGAVRPASRPKLPAGPCSASLSSSPRPLGTSDPPSCSSTSAPLPQVNGGSRAPSHQLPEASKPPQSLCKKRKKIRRGETQGQGSETCAAEAAPPGRRRKKRRKRTEAPDASPRQEGQGQGPSRKEGRAEVPVDSLEEEDGRQQQNGQCLADGHPTSSRKRRRKGAEGLGAEDCVRQAPPWHRSSSLSDVTGSEASTASPRKKKKRKRQQESPQGVQENEQPGACRGEGRRGPAVPGSQASPAVNGRRPGDPAGQAQTPLVSQGRDGEADVLRELLEFSSDKAYGRRVLTWDGAESAVSRDAIQDSVWARAATVVDAWDRELDRGREKKVKRFKRERKRNFNAFQKLQSRRNFWSVTHPAKATSLSYRR</sequence>
<dbReference type="InterPro" id="IPR050164">
    <property type="entry name" value="Peptidase_C19"/>
</dbReference>
<dbReference type="RefSeq" id="XP_029783070.1">
    <property type="nucleotide sequence ID" value="XM_029927210.1"/>
</dbReference>
<dbReference type="OMA" id="STWPVSK"/>
<dbReference type="AlphaFoldDB" id="A0A673VA62"/>
<feature type="region of interest" description="Disordered" evidence="9">
    <location>
        <begin position="1"/>
        <end position="20"/>
    </location>
</feature>
<dbReference type="GeneID" id="115281746"/>
<evidence type="ECO:0000256" key="2">
    <source>
        <dbReference type="ARBA" id="ARBA00009085"/>
    </source>
</evidence>
<dbReference type="RefSeq" id="XP_029783071.1">
    <property type="nucleotide sequence ID" value="XM_029927211.1"/>
</dbReference>
<keyword evidence="5" id="KW-0645">Protease</keyword>
<dbReference type="GO" id="GO:0004843">
    <property type="term" value="F:cysteine-type deubiquitinase activity"/>
    <property type="evidence" value="ECO:0007669"/>
    <property type="project" value="UniProtKB-EC"/>
</dbReference>
<comment type="catalytic activity">
    <reaction evidence="1">
        <text>Thiol-dependent hydrolysis of ester, thioester, amide, peptide and isopeptide bonds formed by the C-terminal Gly of ubiquitin (a 76-residue protein attached to proteins as an intracellular targeting signal).</text>
        <dbReference type="EC" id="3.4.19.12"/>
    </reaction>
</comment>
<feature type="compositionally biased region" description="Polar residues" evidence="9">
    <location>
        <begin position="748"/>
        <end position="758"/>
    </location>
</feature>
<dbReference type="PANTHER" id="PTHR24006">
    <property type="entry name" value="UBIQUITIN CARBOXYL-TERMINAL HYDROLASE"/>
    <property type="match status" value="1"/>
</dbReference>
<feature type="compositionally biased region" description="Polar residues" evidence="9">
    <location>
        <begin position="653"/>
        <end position="663"/>
    </location>
</feature>
<feature type="domain" description="USP" evidence="10">
    <location>
        <begin position="122"/>
        <end position="423"/>
    </location>
</feature>
<organism evidence="11 12">
    <name type="scientific">Suricata suricatta</name>
    <name type="common">Meerkat</name>
    <dbReference type="NCBI Taxonomy" id="37032"/>
    <lineage>
        <taxon>Eukaryota</taxon>
        <taxon>Metazoa</taxon>
        <taxon>Chordata</taxon>
        <taxon>Craniata</taxon>
        <taxon>Vertebrata</taxon>
        <taxon>Euteleostomi</taxon>
        <taxon>Mammalia</taxon>
        <taxon>Eutheria</taxon>
        <taxon>Laurasiatheria</taxon>
        <taxon>Carnivora</taxon>
        <taxon>Feliformia</taxon>
        <taxon>Herpestidae</taxon>
        <taxon>Suricata</taxon>
    </lineage>
</organism>
<dbReference type="Pfam" id="PF00443">
    <property type="entry name" value="UCH"/>
    <property type="match status" value="1"/>
</dbReference>
<name>A0A673VA62_SURSU</name>
<dbReference type="RefSeq" id="XP_029783073.1">
    <property type="nucleotide sequence ID" value="XM_029927213.1"/>
</dbReference>
<dbReference type="CTD" id="57602"/>
<reference evidence="11" key="2">
    <citation type="submission" date="2025-08" db="UniProtKB">
        <authorList>
            <consortium name="Ensembl"/>
        </authorList>
    </citation>
    <scope>IDENTIFICATION</scope>
</reference>
<evidence type="ECO:0000256" key="8">
    <source>
        <dbReference type="ARBA" id="ARBA00022807"/>
    </source>
</evidence>
<dbReference type="RefSeq" id="XP_029783072.1">
    <property type="nucleotide sequence ID" value="XM_029927212.1"/>
</dbReference>
<dbReference type="Proteomes" id="UP000472268">
    <property type="component" value="Chromosome 17"/>
</dbReference>
<keyword evidence="7" id="KW-0378">Hydrolase</keyword>
<dbReference type="EC" id="3.4.19.12" evidence="3"/>
<evidence type="ECO:0000256" key="7">
    <source>
        <dbReference type="ARBA" id="ARBA00022801"/>
    </source>
</evidence>
<dbReference type="SUPFAM" id="SSF54001">
    <property type="entry name" value="Cysteine proteinases"/>
    <property type="match status" value="1"/>
</dbReference>
<dbReference type="Gene3D" id="3.90.70.10">
    <property type="entry name" value="Cysteine proteinases"/>
    <property type="match status" value="1"/>
</dbReference>
<dbReference type="InterPro" id="IPR038765">
    <property type="entry name" value="Papain-like_cys_pep_sf"/>
</dbReference>
<dbReference type="GO" id="GO:0005829">
    <property type="term" value="C:cytosol"/>
    <property type="evidence" value="ECO:0007669"/>
    <property type="project" value="TreeGrafter"/>
</dbReference>
<evidence type="ECO:0000256" key="9">
    <source>
        <dbReference type="SAM" id="MobiDB-lite"/>
    </source>
</evidence>
<dbReference type="FunFam" id="3.90.70.10:FF:000016">
    <property type="entry name" value="Ubiquitin carboxyl-terminal hydrolase 36"/>
    <property type="match status" value="1"/>
</dbReference>
<dbReference type="GO" id="GO:0005634">
    <property type="term" value="C:nucleus"/>
    <property type="evidence" value="ECO:0007669"/>
    <property type="project" value="TreeGrafter"/>
</dbReference>
<reference evidence="11 12" key="1">
    <citation type="submission" date="2019-05" db="EMBL/GenBank/DDBJ databases">
        <title>A Chromosome-scale Meerkat (S. suricatta) Genome Assembly.</title>
        <authorList>
            <person name="Dudchenko O."/>
            <person name="Lieberman Aiden E."/>
            <person name="Tung J."/>
            <person name="Barreiro L.B."/>
            <person name="Clutton-Brock T.H."/>
        </authorList>
    </citation>
    <scope>NUCLEOTIDE SEQUENCE [LARGE SCALE GENOMIC DNA]</scope>
</reference>
<evidence type="ECO:0000256" key="5">
    <source>
        <dbReference type="ARBA" id="ARBA00022670"/>
    </source>
</evidence>
<dbReference type="CDD" id="cd02661">
    <property type="entry name" value="Peptidase_C19E"/>
    <property type="match status" value="1"/>
</dbReference>
<proteinExistence type="inferred from homology"/>
<comment type="similarity">
    <text evidence="2">Belongs to the peptidase C19 family.</text>
</comment>
<dbReference type="GO" id="GO:0042981">
    <property type="term" value="P:regulation of apoptotic process"/>
    <property type="evidence" value="ECO:0007669"/>
    <property type="project" value="TreeGrafter"/>
</dbReference>
<reference evidence="11" key="3">
    <citation type="submission" date="2025-09" db="UniProtKB">
        <authorList>
            <consortium name="Ensembl"/>
        </authorList>
    </citation>
    <scope>IDENTIFICATION</scope>
</reference>
<feature type="compositionally biased region" description="Basic residues" evidence="9">
    <location>
        <begin position="811"/>
        <end position="820"/>
    </location>
</feature>
<feature type="region of interest" description="Disordered" evidence="9">
    <location>
        <begin position="461"/>
        <end position="982"/>
    </location>
</feature>
<dbReference type="PROSITE" id="PS00972">
    <property type="entry name" value="USP_1"/>
    <property type="match status" value="1"/>
</dbReference>
<evidence type="ECO:0000256" key="1">
    <source>
        <dbReference type="ARBA" id="ARBA00000707"/>
    </source>
</evidence>
<gene>
    <name evidence="11" type="primary">USP36</name>
</gene>
<evidence type="ECO:0000259" key="10">
    <source>
        <dbReference type="PROSITE" id="PS50235"/>
    </source>
</evidence>
<feature type="compositionally biased region" description="Basic and acidic residues" evidence="9">
    <location>
        <begin position="1"/>
        <end position="19"/>
    </location>
</feature>
<dbReference type="InterPro" id="IPR028889">
    <property type="entry name" value="USP"/>
</dbReference>
<accession>A0A673VA62</accession>
<evidence type="ECO:0000313" key="12">
    <source>
        <dbReference type="Proteomes" id="UP000472268"/>
    </source>
</evidence>
<dbReference type="OrthoDB" id="420187at2759"/>
<evidence type="ECO:0000256" key="4">
    <source>
        <dbReference type="ARBA" id="ARBA00022553"/>
    </source>
</evidence>
<evidence type="ECO:0000313" key="11">
    <source>
        <dbReference type="Ensembl" id="ENSSSUP00005034498.1"/>
    </source>
</evidence>
<feature type="compositionally biased region" description="Polar residues" evidence="9">
    <location>
        <begin position="898"/>
        <end position="914"/>
    </location>
</feature>
<dbReference type="GO" id="GO:0006508">
    <property type="term" value="P:proteolysis"/>
    <property type="evidence" value="ECO:0007669"/>
    <property type="project" value="UniProtKB-KW"/>
</dbReference>
<dbReference type="PROSITE" id="PS00973">
    <property type="entry name" value="USP_2"/>
    <property type="match status" value="1"/>
</dbReference>
<dbReference type="PROSITE" id="PS50235">
    <property type="entry name" value="USP_3"/>
    <property type="match status" value="1"/>
</dbReference>
<dbReference type="PANTHER" id="PTHR24006:SF653">
    <property type="entry name" value="UBIQUITIN CARBOXYL-TERMINAL HYDROLASE 36"/>
    <property type="match status" value="1"/>
</dbReference>
<protein>
    <recommendedName>
        <fullName evidence="3">ubiquitinyl hydrolase 1</fullName>
        <ecNumber evidence="3">3.4.19.12</ecNumber>
    </recommendedName>
</protein>
<dbReference type="Ensembl" id="ENSSSUT00005039312.1">
    <property type="protein sequence ID" value="ENSSSUP00005034498.1"/>
    <property type="gene ID" value="ENSSSUG00005022162.1"/>
</dbReference>
<feature type="compositionally biased region" description="Low complexity" evidence="9">
    <location>
        <begin position="670"/>
        <end position="679"/>
    </location>
</feature>